<dbReference type="InterPro" id="IPR027417">
    <property type="entry name" value="P-loop_NTPase"/>
</dbReference>
<name>A0ABX2KMU5_9PROT</name>
<keyword evidence="2" id="KW-1185">Reference proteome</keyword>
<dbReference type="Proteomes" id="UP000605086">
    <property type="component" value="Unassembled WGS sequence"/>
</dbReference>
<protein>
    <submittedName>
        <fullName evidence="1">Uncharacterized protein</fullName>
    </submittedName>
</protein>
<dbReference type="EMBL" id="WHOS01000112">
    <property type="protein sequence ID" value="NUB04444.1"/>
    <property type="molecule type" value="Genomic_DNA"/>
</dbReference>
<sequence length="152" mass="16643">MNQLFDGQIFAAMSDPLDLHRVTVMPAVVGFTQVIGGVAAHKDIDLVGERRSGRTTFAMHVASVAASNGLRAAYITPAGYHIADALRRTHRCTAYVLSALHLRSVPHSLLPCHVIVVDDADLLPDGTKELIQRFRHPEGSLTYWVREAPHKA</sequence>
<proteinExistence type="predicted"/>
<dbReference type="RefSeq" id="WP_174475265.1">
    <property type="nucleotide sequence ID" value="NZ_JAGINN010000033.1"/>
</dbReference>
<evidence type="ECO:0000313" key="2">
    <source>
        <dbReference type="Proteomes" id="UP000605086"/>
    </source>
</evidence>
<organism evidence="1 2">
    <name type="scientific">Azospirillum melinis</name>
    <dbReference type="NCBI Taxonomy" id="328839"/>
    <lineage>
        <taxon>Bacteria</taxon>
        <taxon>Pseudomonadati</taxon>
        <taxon>Pseudomonadota</taxon>
        <taxon>Alphaproteobacteria</taxon>
        <taxon>Rhodospirillales</taxon>
        <taxon>Azospirillaceae</taxon>
        <taxon>Azospirillum</taxon>
    </lineage>
</organism>
<comment type="caution">
    <text evidence="1">The sequence shown here is derived from an EMBL/GenBank/DDBJ whole genome shotgun (WGS) entry which is preliminary data.</text>
</comment>
<reference evidence="1 2" key="1">
    <citation type="submission" date="2019-10" db="EMBL/GenBank/DDBJ databases">
        <title>Genome sequence of Azospirillum melinis.</title>
        <authorList>
            <person name="Ambrosini A."/>
            <person name="Sant'Anna F.H."/>
            <person name="Cassan F.D."/>
            <person name="Souza E.M."/>
            <person name="Passaglia L.M.P."/>
        </authorList>
    </citation>
    <scope>NUCLEOTIDE SEQUENCE [LARGE SCALE GENOMIC DNA]</scope>
    <source>
        <strain evidence="1 2">TMCY0552</strain>
    </source>
</reference>
<accession>A0ABX2KMU5</accession>
<gene>
    <name evidence="1" type="ORF">GBZ48_35195</name>
</gene>
<dbReference type="SUPFAM" id="SSF52540">
    <property type="entry name" value="P-loop containing nucleoside triphosphate hydrolases"/>
    <property type="match status" value="1"/>
</dbReference>
<evidence type="ECO:0000313" key="1">
    <source>
        <dbReference type="EMBL" id="NUB04444.1"/>
    </source>
</evidence>